<protein>
    <recommendedName>
        <fullName evidence="5">DUF3558 domain-containing protein</fullName>
    </recommendedName>
</protein>
<evidence type="ECO:0000256" key="1">
    <source>
        <dbReference type="SAM" id="MobiDB-lite"/>
    </source>
</evidence>
<evidence type="ECO:0008006" key="5">
    <source>
        <dbReference type="Google" id="ProtNLM"/>
    </source>
</evidence>
<dbReference type="AlphaFoldDB" id="A0A6I4W2Q4"/>
<keyword evidence="2" id="KW-0472">Membrane</keyword>
<comment type="caution">
    <text evidence="3">The sequence shown here is derived from an EMBL/GenBank/DDBJ whole genome shotgun (WGS) entry which is preliminary data.</text>
</comment>
<proteinExistence type="predicted"/>
<dbReference type="OrthoDB" id="3479165at2"/>
<keyword evidence="4" id="KW-1185">Reference proteome</keyword>
<dbReference type="EMBL" id="WUTW01000001">
    <property type="protein sequence ID" value="MXQ62685.1"/>
    <property type="molecule type" value="Genomic_DNA"/>
</dbReference>
<feature type="compositionally biased region" description="Basic residues" evidence="1">
    <location>
        <begin position="71"/>
        <end position="81"/>
    </location>
</feature>
<feature type="compositionally biased region" description="Low complexity" evidence="1">
    <location>
        <begin position="193"/>
        <end position="206"/>
    </location>
</feature>
<feature type="compositionally biased region" description="Gly residues" evidence="1">
    <location>
        <begin position="1"/>
        <end position="10"/>
    </location>
</feature>
<organism evidence="3 4">
    <name type="scientific">Actinomadura rayongensis</name>
    <dbReference type="NCBI Taxonomy" id="1429076"/>
    <lineage>
        <taxon>Bacteria</taxon>
        <taxon>Bacillati</taxon>
        <taxon>Actinomycetota</taxon>
        <taxon>Actinomycetes</taxon>
        <taxon>Streptosporangiales</taxon>
        <taxon>Thermomonosporaceae</taxon>
        <taxon>Actinomadura</taxon>
    </lineage>
</organism>
<reference evidence="3 4" key="1">
    <citation type="submission" date="2019-12" db="EMBL/GenBank/DDBJ databases">
        <title>Nocardia macrotermitis sp. nov. and Nocardia aurantia sp. nov., isolated from the gut of the fungus growing-termite Macrotermes natalensis.</title>
        <authorList>
            <person name="Christine B."/>
            <person name="Rene B."/>
        </authorList>
    </citation>
    <scope>NUCLEOTIDE SEQUENCE [LARGE SCALE GENOMIC DNA]</scope>
    <source>
        <strain evidence="3 4">DSM 102126</strain>
    </source>
</reference>
<dbReference type="RefSeq" id="WP_161100945.1">
    <property type="nucleotide sequence ID" value="NZ_JBHLYI010000009.1"/>
</dbReference>
<feature type="region of interest" description="Disordered" evidence="1">
    <location>
        <begin position="1"/>
        <end position="81"/>
    </location>
</feature>
<sequence length="300" mass="30572">MNGGQRGGYSGADDRRPQGAGDSGPYGRPYGAQESGPHHTPSSPSRATGGSRHAARSSRQTRRTGTGGHRVAGRRRQRRGGRGAVIAGVAVGIAACAGAAIVLLTGAHVLDDGRVGGDSVAARTPLARADRADVPDACTVFPADLAGRLAPGADRTPADNYQASDRQNQCVWGVYTGDRKRLLTVELRAIAPSGGGSAASRAAATLRAERTADESGRSLVDGQRLTGTSRIRGLGEDNYVVTSQDSGDGSASAVTNVRVGNVLVTVRYGGTDRGRPLATAQVVSGAEQAARAAIGELGAR</sequence>
<evidence type="ECO:0000313" key="3">
    <source>
        <dbReference type="EMBL" id="MXQ62685.1"/>
    </source>
</evidence>
<evidence type="ECO:0000313" key="4">
    <source>
        <dbReference type="Proteomes" id="UP000431901"/>
    </source>
</evidence>
<accession>A0A6I4W2Q4</accession>
<feature type="region of interest" description="Disordered" evidence="1">
    <location>
        <begin position="193"/>
        <end position="220"/>
    </location>
</feature>
<gene>
    <name evidence="3" type="ORF">GQ466_01400</name>
</gene>
<feature type="compositionally biased region" description="Basic and acidic residues" evidence="1">
    <location>
        <begin position="207"/>
        <end position="216"/>
    </location>
</feature>
<feature type="compositionally biased region" description="Basic residues" evidence="1">
    <location>
        <begin position="53"/>
        <end position="62"/>
    </location>
</feature>
<feature type="transmembrane region" description="Helical" evidence="2">
    <location>
        <begin position="84"/>
        <end position="104"/>
    </location>
</feature>
<evidence type="ECO:0000256" key="2">
    <source>
        <dbReference type="SAM" id="Phobius"/>
    </source>
</evidence>
<name>A0A6I4W2Q4_9ACTN</name>
<keyword evidence="2" id="KW-1133">Transmembrane helix</keyword>
<dbReference type="Proteomes" id="UP000431901">
    <property type="component" value="Unassembled WGS sequence"/>
</dbReference>
<keyword evidence="2" id="KW-0812">Transmembrane</keyword>